<feature type="repeat" description="ANK" evidence="3">
    <location>
        <begin position="271"/>
        <end position="303"/>
    </location>
</feature>
<dbReference type="InterPro" id="IPR002110">
    <property type="entry name" value="Ankyrin_rpt"/>
</dbReference>
<feature type="repeat" description="ANK" evidence="3">
    <location>
        <begin position="238"/>
        <end position="270"/>
    </location>
</feature>
<gene>
    <name evidence="5" type="ORF">CTI12_AA283420</name>
</gene>
<name>A0A2U1NC91_ARTAN</name>
<dbReference type="Pfam" id="PF00635">
    <property type="entry name" value="Motile_Sperm"/>
    <property type="match status" value="1"/>
</dbReference>
<proteinExistence type="predicted"/>
<evidence type="ECO:0000313" key="6">
    <source>
        <dbReference type="Proteomes" id="UP000245207"/>
    </source>
</evidence>
<evidence type="ECO:0000256" key="1">
    <source>
        <dbReference type="ARBA" id="ARBA00022737"/>
    </source>
</evidence>
<dbReference type="Pfam" id="PF00023">
    <property type="entry name" value="Ank"/>
    <property type="match status" value="1"/>
</dbReference>
<dbReference type="InterPro" id="IPR036770">
    <property type="entry name" value="Ankyrin_rpt-contain_sf"/>
</dbReference>
<dbReference type="Proteomes" id="UP000245207">
    <property type="component" value="Unassembled WGS sequence"/>
</dbReference>
<dbReference type="OrthoDB" id="194358at2759"/>
<dbReference type="SUPFAM" id="SSF48403">
    <property type="entry name" value="Ankyrin repeat"/>
    <property type="match status" value="1"/>
</dbReference>
<dbReference type="Gene3D" id="2.60.40.10">
    <property type="entry name" value="Immunoglobulins"/>
    <property type="match status" value="1"/>
</dbReference>
<dbReference type="SMART" id="SM00248">
    <property type="entry name" value="ANK"/>
    <property type="match status" value="7"/>
</dbReference>
<keyword evidence="6" id="KW-1185">Reference proteome</keyword>
<dbReference type="InterPro" id="IPR000535">
    <property type="entry name" value="MSP_dom"/>
</dbReference>
<evidence type="ECO:0000313" key="5">
    <source>
        <dbReference type="EMBL" id="PWA71132.1"/>
    </source>
</evidence>
<dbReference type="PANTHER" id="PTHR24198">
    <property type="entry name" value="ANKYRIN REPEAT AND PROTEIN KINASE DOMAIN-CONTAINING PROTEIN"/>
    <property type="match status" value="1"/>
</dbReference>
<evidence type="ECO:0000259" key="4">
    <source>
        <dbReference type="PROSITE" id="PS50202"/>
    </source>
</evidence>
<dbReference type="STRING" id="35608.A0A2U1NC91"/>
<feature type="repeat" description="ANK" evidence="3">
    <location>
        <begin position="359"/>
        <end position="391"/>
    </location>
</feature>
<comment type="caution">
    <text evidence="5">The sequence shown here is derived from an EMBL/GenBank/DDBJ whole genome shotgun (WGS) entry which is preliminary data.</text>
</comment>
<reference evidence="5 6" key="1">
    <citation type="journal article" date="2018" name="Mol. Plant">
        <title>The genome of Artemisia annua provides insight into the evolution of Asteraceae family and artemisinin biosynthesis.</title>
        <authorList>
            <person name="Shen Q."/>
            <person name="Zhang L."/>
            <person name="Liao Z."/>
            <person name="Wang S."/>
            <person name="Yan T."/>
            <person name="Shi P."/>
            <person name="Liu M."/>
            <person name="Fu X."/>
            <person name="Pan Q."/>
            <person name="Wang Y."/>
            <person name="Lv Z."/>
            <person name="Lu X."/>
            <person name="Zhang F."/>
            <person name="Jiang W."/>
            <person name="Ma Y."/>
            <person name="Chen M."/>
            <person name="Hao X."/>
            <person name="Li L."/>
            <person name="Tang Y."/>
            <person name="Lv G."/>
            <person name="Zhou Y."/>
            <person name="Sun X."/>
            <person name="Brodelius P.E."/>
            <person name="Rose J.K.C."/>
            <person name="Tang K."/>
        </authorList>
    </citation>
    <scope>NUCLEOTIDE SEQUENCE [LARGE SCALE GENOMIC DNA]</scope>
    <source>
        <strain evidence="6">cv. Huhao1</strain>
        <tissue evidence="5">Leaf</tissue>
    </source>
</reference>
<dbReference type="Gene3D" id="1.25.40.20">
    <property type="entry name" value="Ankyrin repeat-containing domain"/>
    <property type="match status" value="4"/>
</dbReference>
<dbReference type="SUPFAM" id="SSF49354">
    <property type="entry name" value="PapD-like"/>
    <property type="match status" value="1"/>
</dbReference>
<dbReference type="PROSITE" id="PS50297">
    <property type="entry name" value="ANK_REP_REGION"/>
    <property type="match status" value="4"/>
</dbReference>
<sequence>MEKLIEVSDSVVCIDFVLGTKCRTTIRLRSITATDTTAFKIQTSSPHKFLVNPPSGLIAPLAQSIIQIILKPQPQIPDSFPRSTSDRFLIRTGRVDSVDTESTQLDNFRSWTHDIILKVVFVGPFLLRHAVNNGDCDAVKSMVKYQKTILTELSTREAESLLRVATSLDNSVDMVSLLLEAGLKVESATRSLDDVEESKWMDKGWTELHVAAAFDRTDEIKRLVKIGTRGTLDCKDKEGRSPLFLAASKGYEKCVKVLASAGANVDAKRNDGCTALYRAAGKGDSRMVKVLVELGADPSIVVDQRDRSAIDLARDEGHKEIVEILERGEEVLNASRRGDIMLLESLLEKDASVDFKDQYGLTAIHIAAIKGYKDVVMLLVEFGSSLECVDAEGRTPLHMAVIGGCKDTVEVLINRGANANVKCNRGATPLQVAQTMGHETITQFLLLNEAIS</sequence>
<dbReference type="PROSITE" id="PS50088">
    <property type="entry name" value="ANK_REPEAT"/>
    <property type="match status" value="4"/>
</dbReference>
<feature type="repeat" description="ANK" evidence="3">
    <location>
        <begin position="392"/>
        <end position="424"/>
    </location>
</feature>
<accession>A0A2U1NC91</accession>
<organism evidence="5 6">
    <name type="scientific">Artemisia annua</name>
    <name type="common">Sweet wormwood</name>
    <dbReference type="NCBI Taxonomy" id="35608"/>
    <lineage>
        <taxon>Eukaryota</taxon>
        <taxon>Viridiplantae</taxon>
        <taxon>Streptophyta</taxon>
        <taxon>Embryophyta</taxon>
        <taxon>Tracheophyta</taxon>
        <taxon>Spermatophyta</taxon>
        <taxon>Magnoliopsida</taxon>
        <taxon>eudicotyledons</taxon>
        <taxon>Gunneridae</taxon>
        <taxon>Pentapetalae</taxon>
        <taxon>asterids</taxon>
        <taxon>campanulids</taxon>
        <taxon>Asterales</taxon>
        <taxon>Asteraceae</taxon>
        <taxon>Asteroideae</taxon>
        <taxon>Anthemideae</taxon>
        <taxon>Artemisiinae</taxon>
        <taxon>Artemisia</taxon>
    </lineage>
</organism>
<dbReference type="PRINTS" id="PR01415">
    <property type="entry name" value="ANKYRIN"/>
</dbReference>
<dbReference type="PROSITE" id="PS50202">
    <property type="entry name" value="MSP"/>
    <property type="match status" value="1"/>
</dbReference>
<dbReference type="Pfam" id="PF12796">
    <property type="entry name" value="Ank_2"/>
    <property type="match status" value="2"/>
</dbReference>
<feature type="domain" description="MSP" evidence="4">
    <location>
        <begin position="1"/>
        <end position="122"/>
    </location>
</feature>
<dbReference type="AlphaFoldDB" id="A0A2U1NC91"/>
<dbReference type="InterPro" id="IPR008962">
    <property type="entry name" value="PapD-like_sf"/>
</dbReference>
<protein>
    <submittedName>
        <fullName evidence="5">Ankyrin repeat-containing protein</fullName>
    </submittedName>
</protein>
<dbReference type="EMBL" id="PKPP01003129">
    <property type="protein sequence ID" value="PWA71132.1"/>
    <property type="molecule type" value="Genomic_DNA"/>
</dbReference>
<evidence type="ECO:0000256" key="2">
    <source>
        <dbReference type="ARBA" id="ARBA00023043"/>
    </source>
</evidence>
<keyword evidence="1" id="KW-0677">Repeat</keyword>
<dbReference type="PANTHER" id="PTHR24198:SF165">
    <property type="entry name" value="ANKYRIN REPEAT-CONTAINING PROTEIN-RELATED"/>
    <property type="match status" value="1"/>
</dbReference>
<keyword evidence="2 3" id="KW-0040">ANK repeat</keyword>
<dbReference type="InterPro" id="IPR013783">
    <property type="entry name" value="Ig-like_fold"/>
</dbReference>
<evidence type="ECO:0000256" key="3">
    <source>
        <dbReference type="PROSITE-ProRule" id="PRU00023"/>
    </source>
</evidence>